<feature type="compositionally biased region" description="Polar residues" evidence="1">
    <location>
        <begin position="606"/>
        <end position="620"/>
    </location>
</feature>
<feature type="compositionally biased region" description="Basic and acidic residues" evidence="1">
    <location>
        <begin position="1"/>
        <end position="10"/>
    </location>
</feature>
<comment type="caution">
    <text evidence="2">The sequence shown here is derived from an EMBL/GenBank/DDBJ whole genome shotgun (WGS) entry which is preliminary data.</text>
</comment>
<dbReference type="STRING" id="1385369.N825_33820"/>
<feature type="region of interest" description="Disordered" evidence="1">
    <location>
        <begin position="1"/>
        <end position="28"/>
    </location>
</feature>
<sequence length="4030" mass="391446">MQNDLDRVNDSPEAGSEDGLLASSQESLIPPDIADQAMAAILGGQGDIGAAQRKLADALAKNGLSADDSGRFAELWMKTFIAEVAGGGAAEGATLEAGRVLESSLAQQARSQPAPGMELELALAQGKDIRHLISDGATPSESLAHALGAAGTIGDAAPGAPASAVTVPLTPADKLAQALASGGGVGTAVDALDVSGDGFAAALESSLSRGADIGGAVGQASAEAASVAARVELLAVPQSTGDRLLTALSNQAGPEGAATASDMGGAAFAATLGESLAQGSNAQAALEASLQTDRLAASVESGASVPLSSTDKLIAALSSGGAAADQAVRSFADASSDAFVAQLGSALAGGSDAASALTGARQSAATATDIATASVQGVQANPLMAALASGQNAAEAIGGAGGGGAFGAALGEALAQGQPLTQALAAASQADAVAQGNADQAVVPVSAEDQALAAMAAPAAAEDQQASPAGEAAGGETQVAEASAEGEPGADKGGADTEAAADDAGSEGEGSADAEQVADAGDGGGDGEGADGTGDGDAPADGSSDAAADAGTGSQGEAPPAPPSAGMASLPGLAVGASPASRPADAVVSSAKAETALTLATKASYSNDSRPVTTVVNTQKPAPVDPENPAGPTDPVAPLEPAPLEPGTPTTPIEPVTPSRPVVPVVPAPPTVPATPLEPGIPSDPVSEPEVALHPPVLRPDFDGSALAKALAVAENAAAPAGFTVFQAVERIFAPGAQDGHLAGMAIVSNAGTTGGVWQYSLDGSTWISIGAVSSTDALVLPATALLRFVPEKGFNGTSGGLGVRALDGSWTGDLAGAGISSETAALTTWITPVNDAPVALGWSANLPAITEDATAAAAGTTVSALFQDLFSDAADEVLGGSSANALAGIAVVANGATSEGAWQYWDGVAWTDVGDVSAASALLIKAGDSLRFVPAANWNGAVPALSVHLVDDFAGTILSGTRIDLTAVGTGGATPYGLDTIALSGAVAAVNDAPVALGSLAALPVIGEDDGGSAGATVSALFGALFSDAADAVTGGSAAHMMAGIAVVANAATSEGVWQYWDGAAWTDIGAVSTASALVIKAVDSLRFVSAANWNGTAPALAVHLIDDSAGDVATGTRVDLSLMGTGGGTRFSAETIALNGVVAAVNDAPIAIGTSAVLPAIAEDDADPAGATVSALFADLFSDAADAVIGGSGANALAGVAVIANPATSEGVWQYWNGAAWADIGTVSSASALVIKASDSLRFVPTANWNGAAPGLTVHLIDDSAGPAITGTRVDLSLSGTGGATPYSAGTINLYDAVTANSDAPVALGPSAALPGIAEDETDPAGATVSALFSDLYSDDGDAFAGVAVVSNAATAEGTWQYWNGAAWTDVGVVSSSSALVIGSADSLRFVPAANWNGTTPTLTVHLIDGSKGAAASGTRVDLTIGGTGGATPYSLDTIALSGSISPINDAPVAGGATVTFPTLVEDAADPAGATVSSLFSDLFSDEADAVAGGSSADPLAGVAVIGNAAASEGVWQYWNGSAWTNVGAVSSTSALLIAAGDSLRFVPAANWNGVTPSLIVHLVDGSAGAVTTGALVDLSLTGTGGNTAISADTIALNGLVTPVNDAPVAGGGAIALPGIAEDAADPAGATVSSLFGDLFSDTADIVVGGSSSNSLAGVAVVANAATAEGAWQFWNGSAWLDVGAVSSASALVVNSAGSLRFLPAANWNGAPPALAVHLIDDSAGGVISGARIDLSATGTGGATPYSVGTIQVNTAVAAVNDAPVALGASVELPTVAEDSGDPAGALVSALLADLFSDAADGVTGGSSADAFVGVAVVGNAATDEGSWQYWNGAAWMEVGAVSASSALVISAGDSLRFVPAANWNGAVPALNVHLIDASAGDAATGTRVDVAVSGTGGATPYSATAISLTGTVASVNDAPVALGAVVTLPSVPEDTSETAGSTVAALFAELFSDAADAVVGGSSASALAGVAVIGNAAAGEGSWEYWNGSVWIAVGAVSATSALVIKGSDSLRFVPSTNWNGVMPALEVHLIDESAGSVGSGARVDLTAVGVGGTTPYSVGTIAVNGTVTPVNDAPVAVGDATTLPTITEDDADPAGATVSALFAALFSDTADTVTGGSSSHGLAGIAVTGNMATAEGSWQYWNGAAWTPIGAVSPSSALLITASDSLRFVPSANWNGTVPALTVHLIDESAGSVTSGTLVDLVSSGTGGATPYSLESVALNGSVAPANDAPVTLGSSVDLPGIAEDDGDPVGATVSALFADLFSDAADGVAGGSSANGLAGVAVTANAAASEGVWQYWDGSIWMEIGSVSSTSALVVKATDSLRFVPAGNWNGAVPALDVHLIDDSAGDVASGTRVDLTLTGTGGATPYSAGTIAVGGSVAPVNDAPVAGGLSVSLPAIMEDAIDTAGATVSSLFGGLFSDAADDVAGGSTANALAGVAVTGNSATAEGSWQYWNGSSWSDVGTVSSASALVIKSSDSLRFVPAANWNGTAPALTVHLIDDSAGGVVSGGRIDLTAVGTGGATPYSLGAIVVNGTVTAVNDAPVALGDATLLPTVAEDDAASAGATISSLFEALFADTADTVAGGSSANALAGVVVVGNPAAGEGSWQYWNGAAWTDVGAVSSASALVIKGSDSLRFVPAANWNGTIPALGVHLIDNSAGDVATGARVDLSAVGTGGATPYSLGTIAVNGSVTPVNDAPVAGDGTARLPTIGEDATDPAGATVSTLFNGLFSDTADAVTGGSPAHALAGVAVVANAAASEGSWQYWNGAGWTDVGVVSAMSALVIAAGDSLRFVPAANWNGAMPALSVHLIDDSAGGVTSGARIDLTAVGFGGTTPHSGGTIDLGGDVTPVNDAPVATGEATAMPTITEDDADPAGATVAALFADLFSDTTDTVSGGSSANALAGVAVIGDAAESEGSWQYWDGGVWSEIGAASSTSALVVASGHSLRFVPSANWNGAMPALSVRLIDDSAGGVVSGARIDLTATGTGGFTSYGAGTIALNGAVTAVNDAPVALGATVGLPAIAEDGASPAGSLVSALFADLFSDAADGVTGGSSANGLAGVAVVANAAVSEGAWQYWNGSGWTDVGAVSQASALVIKSADSLRFVPATNWNGTVPSLAVHLIDDSAGAVPSGTRVDLTASGTGGATAYSATTVAVNAAVTAVNDAPVALGSSVSSHAIVEDTADPVGTTVSALFGGMFSDAVDAVTGGSSANGMAGVAVVANASTAEGSWQYWNGTSWTAIGAVSSTSALVIKDTDSLRFVPTANWNGAAPVLSVHLIDDSAGGVVSGARVDLTSLGTGGATPYSTGVIALNATVTAVNDAPVATGGTALLPAIIEDAIDPAGSTVTALFSPLFSDAADAVVGGSAANALAGVAVIGDATTSEGSWQYWNGSVWSNIGAVSSTSALVVAGASSLRFMPSANWNGTAPALSVHLIDDSAGPLLSGTRVDLVAAGTGGATPYSIGTIALNGTVTAVNDAPVALASSASLPTIAEDTVNPAGATVTALFADLFSDSADGVAGGSSANALAGVAVTTNTASAEGAWQYWNGAGWTSVGAVSSTSALVVKATDSLRFVPAANWNGTIPTLGVHLIDDSAGGVLSGTHVNLALSGMGGNTPYSAAAVALNGMVTAVNDAPVLSDRDLSFTVPANSTGTPVGLVGFAVSTLVGGHGTVLNNVSDVDADPKTGLALTGIDQTHGSWWYSIDDGAHWARVDADGSSAALLLRTTDRLFFQQSGSSMPETISSAVTFRAWDQTVGSAGEKVAITATGGDSAFSTNTDTLTLKYDTLLPNGSFDTGLTGWTITNNVTVTGTDKQATVQAAGGLAISDLDTFLGLASGTIKGLAGAGATTGNAIKLATGHYVAEDSVLTFEWSFLSQDFGGFPDFSFVAVNGHAAILHQATTQGDASGTYSVAVAGGTWLSVGAGASDYGDSSVSPTLSVDNFKLSAAPAQPAVMSLARVAEPEPAFDFTAMLASAIAVEQPSDAMTSTEPATVSDAIWSSPDLLDPSHDDLVSTQSIDTQLLATHHS</sequence>
<dbReference type="Proteomes" id="UP000019486">
    <property type="component" value="Unassembled WGS sequence"/>
</dbReference>
<proteinExistence type="predicted"/>
<name>W9H897_9PROT</name>
<feature type="compositionally biased region" description="Gly residues" evidence="1">
    <location>
        <begin position="521"/>
        <end position="535"/>
    </location>
</feature>
<feature type="compositionally biased region" description="Low complexity" evidence="1">
    <location>
        <begin position="454"/>
        <end position="469"/>
    </location>
</feature>
<feature type="compositionally biased region" description="Low complexity" evidence="1">
    <location>
        <begin position="536"/>
        <end position="572"/>
    </location>
</feature>
<organism evidence="2 3">
    <name type="scientific">Skermanella stibiiresistens SB22</name>
    <dbReference type="NCBI Taxonomy" id="1385369"/>
    <lineage>
        <taxon>Bacteria</taxon>
        <taxon>Pseudomonadati</taxon>
        <taxon>Pseudomonadota</taxon>
        <taxon>Alphaproteobacteria</taxon>
        <taxon>Rhodospirillales</taxon>
        <taxon>Azospirillaceae</taxon>
        <taxon>Skermanella</taxon>
    </lineage>
</organism>
<keyword evidence="3" id="KW-1185">Reference proteome</keyword>
<reference evidence="2 3" key="1">
    <citation type="submission" date="2013-08" db="EMBL/GenBank/DDBJ databases">
        <title>The genome sequence of Skermanella stibiiresistens.</title>
        <authorList>
            <person name="Zhu W."/>
            <person name="Wang G."/>
        </authorList>
    </citation>
    <scope>NUCLEOTIDE SEQUENCE [LARGE SCALE GENOMIC DNA]</scope>
    <source>
        <strain evidence="2 3">SB22</strain>
    </source>
</reference>
<feature type="compositionally biased region" description="Acidic residues" evidence="1">
    <location>
        <begin position="499"/>
        <end position="512"/>
    </location>
</feature>
<protein>
    <submittedName>
        <fullName evidence="2">Uncharacterized protein</fullName>
    </submittedName>
</protein>
<evidence type="ECO:0000256" key="1">
    <source>
        <dbReference type="SAM" id="MobiDB-lite"/>
    </source>
</evidence>
<evidence type="ECO:0000313" key="2">
    <source>
        <dbReference type="EMBL" id="EWY40912.1"/>
    </source>
</evidence>
<dbReference type="PATRIC" id="fig|1385369.3.peg.2207"/>
<feature type="region of interest" description="Disordered" evidence="1">
    <location>
        <begin position="454"/>
        <end position="584"/>
    </location>
</feature>
<dbReference type="EMBL" id="AVFL01000006">
    <property type="protein sequence ID" value="EWY40912.1"/>
    <property type="molecule type" value="Genomic_DNA"/>
</dbReference>
<gene>
    <name evidence="2" type="ORF">N825_33820</name>
</gene>
<feature type="region of interest" description="Disordered" evidence="1">
    <location>
        <begin position="606"/>
        <end position="661"/>
    </location>
</feature>
<feature type="compositionally biased region" description="Low complexity" evidence="1">
    <location>
        <begin position="647"/>
        <end position="661"/>
    </location>
</feature>
<evidence type="ECO:0000313" key="3">
    <source>
        <dbReference type="Proteomes" id="UP000019486"/>
    </source>
</evidence>
<accession>W9H897</accession>